<dbReference type="GO" id="GO:0005524">
    <property type="term" value="F:ATP binding"/>
    <property type="evidence" value="ECO:0007669"/>
    <property type="project" value="UniProtKB-UniRule"/>
</dbReference>
<comment type="cofactor">
    <cofactor evidence="9">
        <name>Mg(2+)</name>
        <dbReference type="ChEBI" id="CHEBI:18420"/>
    </cofactor>
</comment>
<evidence type="ECO:0000256" key="4">
    <source>
        <dbReference type="ARBA" id="ARBA00022741"/>
    </source>
</evidence>
<comment type="subunit">
    <text evidence="9">Homodimer.</text>
</comment>
<dbReference type="PANTHER" id="PTHR43210">
    <property type="entry name" value="DETHIOBIOTIN SYNTHETASE"/>
    <property type="match status" value="1"/>
</dbReference>
<name>A0A2W7NMZ6_9BACT</name>
<keyword evidence="2 9" id="KW-0436">Ligase</keyword>
<dbReference type="PANTHER" id="PTHR43210:SF2">
    <property type="entry name" value="ATP-DEPENDENT DETHIOBIOTIN SYNTHETASE BIOD 2"/>
    <property type="match status" value="1"/>
</dbReference>
<feature type="active site" evidence="9">
    <location>
        <position position="36"/>
    </location>
</feature>
<proteinExistence type="inferred from homology"/>
<dbReference type="InterPro" id="IPR004472">
    <property type="entry name" value="DTB_synth_BioD"/>
</dbReference>
<evidence type="ECO:0000256" key="3">
    <source>
        <dbReference type="ARBA" id="ARBA00022723"/>
    </source>
</evidence>
<feature type="binding site" evidence="9">
    <location>
        <position position="15"/>
    </location>
    <ligand>
        <name>Mg(2+)</name>
        <dbReference type="ChEBI" id="CHEBI:18420"/>
    </ligand>
</feature>
<organism evidence="10 11">
    <name type="scientific">Breznakibacter xylanolyticus</name>
    <dbReference type="NCBI Taxonomy" id="990"/>
    <lineage>
        <taxon>Bacteria</taxon>
        <taxon>Pseudomonadati</taxon>
        <taxon>Bacteroidota</taxon>
        <taxon>Bacteroidia</taxon>
        <taxon>Marinilabiliales</taxon>
        <taxon>Marinilabiliaceae</taxon>
        <taxon>Breznakibacter</taxon>
    </lineage>
</organism>
<protein>
    <recommendedName>
        <fullName evidence="9">ATP-dependent dethiobiotin synthetase BioD</fullName>
        <ecNumber evidence="9">6.3.3.3</ecNumber>
    </recommendedName>
    <alternativeName>
        <fullName evidence="9">DTB synthetase</fullName>
        <shortName evidence="9">DTBS</shortName>
    </alternativeName>
    <alternativeName>
        <fullName evidence="9">Dethiobiotin synthase</fullName>
    </alternativeName>
</protein>
<keyword evidence="5 9" id="KW-0093">Biotin biosynthesis</keyword>
<keyword evidence="11" id="KW-1185">Reference proteome</keyword>
<feature type="binding site" evidence="9">
    <location>
        <position position="48"/>
    </location>
    <ligand>
        <name>Mg(2+)</name>
        <dbReference type="ChEBI" id="CHEBI:18420"/>
    </ligand>
</feature>
<dbReference type="InterPro" id="IPR027417">
    <property type="entry name" value="P-loop_NTPase"/>
</dbReference>
<dbReference type="CDD" id="cd03109">
    <property type="entry name" value="DTBS"/>
    <property type="match status" value="1"/>
</dbReference>
<feature type="binding site" evidence="9">
    <location>
        <begin position="195"/>
        <end position="196"/>
    </location>
    <ligand>
        <name>ATP</name>
        <dbReference type="ChEBI" id="CHEBI:30616"/>
    </ligand>
</feature>
<dbReference type="EC" id="6.3.3.3" evidence="9"/>
<dbReference type="Proteomes" id="UP000249239">
    <property type="component" value="Unassembled WGS sequence"/>
</dbReference>
<evidence type="ECO:0000256" key="9">
    <source>
        <dbReference type="HAMAP-Rule" id="MF_00336"/>
    </source>
</evidence>
<comment type="function">
    <text evidence="9">Catalyzes a mechanistically unusual reaction, the ATP-dependent insertion of CO2 between the N7 and N8 nitrogen atoms of 7,8-diaminopelargonic acid (DAPA, also called 7,8-diammoniononanoate) to form a ureido ring.</text>
</comment>
<dbReference type="EMBL" id="QKZK01000007">
    <property type="protein sequence ID" value="PZX18034.1"/>
    <property type="molecule type" value="Genomic_DNA"/>
</dbReference>
<dbReference type="GO" id="GO:0009102">
    <property type="term" value="P:biotin biosynthetic process"/>
    <property type="evidence" value="ECO:0007669"/>
    <property type="project" value="UniProtKB-UniRule"/>
</dbReference>
<feature type="binding site" evidence="9">
    <location>
        <begin position="229"/>
        <end position="231"/>
    </location>
    <ligand>
        <name>ATP</name>
        <dbReference type="ChEBI" id="CHEBI:30616"/>
    </ligand>
</feature>
<dbReference type="NCBIfam" id="TIGR00347">
    <property type="entry name" value="bioD"/>
    <property type="match status" value="1"/>
</dbReference>
<accession>A0A2W7NMZ6</accession>
<feature type="binding site" evidence="9">
    <location>
        <position position="48"/>
    </location>
    <ligand>
        <name>ATP</name>
        <dbReference type="ChEBI" id="CHEBI:30616"/>
    </ligand>
</feature>
<dbReference type="HAMAP" id="MF_00336">
    <property type="entry name" value="BioD"/>
    <property type="match status" value="1"/>
</dbReference>
<evidence type="ECO:0000313" key="10">
    <source>
        <dbReference type="EMBL" id="PZX18034.1"/>
    </source>
</evidence>
<reference evidence="10 11" key="1">
    <citation type="submission" date="2018-06" db="EMBL/GenBank/DDBJ databases">
        <title>Genomic Encyclopedia of Archaeal and Bacterial Type Strains, Phase II (KMG-II): from individual species to whole genera.</title>
        <authorList>
            <person name="Goeker M."/>
        </authorList>
    </citation>
    <scope>NUCLEOTIDE SEQUENCE [LARGE SCALE GENOMIC DNA]</scope>
    <source>
        <strain evidence="10 11">DSM 6779</strain>
    </source>
</reference>
<keyword evidence="1 9" id="KW-0963">Cytoplasm</keyword>
<dbReference type="GO" id="GO:0005829">
    <property type="term" value="C:cytosol"/>
    <property type="evidence" value="ECO:0007669"/>
    <property type="project" value="TreeGrafter"/>
</dbReference>
<keyword evidence="7 9" id="KW-0460">Magnesium</keyword>
<dbReference type="Pfam" id="PF13500">
    <property type="entry name" value="AAA_26"/>
    <property type="match status" value="2"/>
</dbReference>
<evidence type="ECO:0000313" key="11">
    <source>
        <dbReference type="Proteomes" id="UP000249239"/>
    </source>
</evidence>
<comment type="caution">
    <text evidence="9">Lacks conserved residue(s) required for the propagation of feature annotation.</text>
</comment>
<comment type="subcellular location">
    <subcellularLocation>
        <location evidence="9">Cytoplasm</location>
    </subcellularLocation>
</comment>
<dbReference type="GO" id="GO:0000287">
    <property type="term" value="F:magnesium ion binding"/>
    <property type="evidence" value="ECO:0007669"/>
    <property type="project" value="UniProtKB-UniRule"/>
</dbReference>
<dbReference type="RefSeq" id="WP_111444785.1">
    <property type="nucleotide sequence ID" value="NZ_QKZK01000007.1"/>
</dbReference>
<evidence type="ECO:0000256" key="8">
    <source>
        <dbReference type="ARBA" id="ARBA00047386"/>
    </source>
</evidence>
<evidence type="ECO:0000256" key="1">
    <source>
        <dbReference type="ARBA" id="ARBA00022490"/>
    </source>
</evidence>
<comment type="catalytic activity">
    <reaction evidence="8">
        <text>(7R,8S)-8-amino-7-(carboxyamino)nonanoate + ATP = (4R,5S)-dethiobiotin + ADP + phosphate + H(+)</text>
        <dbReference type="Rhea" id="RHEA:63684"/>
        <dbReference type="ChEBI" id="CHEBI:15378"/>
        <dbReference type="ChEBI" id="CHEBI:30616"/>
        <dbReference type="ChEBI" id="CHEBI:43474"/>
        <dbReference type="ChEBI" id="CHEBI:149470"/>
        <dbReference type="ChEBI" id="CHEBI:149473"/>
        <dbReference type="ChEBI" id="CHEBI:456216"/>
    </reaction>
</comment>
<dbReference type="GO" id="GO:0004141">
    <property type="term" value="F:dethiobiotin synthase activity"/>
    <property type="evidence" value="ECO:0007669"/>
    <property type="project" value="UniProtKB-UniRule"/>
</dbReference>
<feature type="binding site" evidence="9">
    <location>
        <position position="40"/>
    </location>
    <ligand>
        <name>substrate</name>
    </ligand>
</feature>
<evidence type="ECO:0000256" key="2">
    <source>
        <dbReference type="ARBA" id="ARBA00022598"/>
    </source>
</evidence>
<keyword evidence="4 9" id="KW-0547">Nucleotide-binding</keyword>
<sequence length="234" mass="25205">MIHFITAIDTDAGKSIATGVYARQLMQQGHRVITMKVAQTGCTGMSDDIVTHRRLMGIDLLPEDVRGDTCPYLFPFPASPHLSAALAGQVIDPAHIEACVARLSGDYDRVVVEGVGGLMVPLTRVRETGHALSVPSVGGLVEPLAPGLLLIDWVAQQGWPVVLVTSARLGSINHTLLSLEAIHRRGMPLAGIIFNQYPPAPQAMAADTREVIRGVVQRDFAGAFWMELPVVEME</sequence>
<comment type="similarity">
    <text evidence="9">Belongs to the dethiobiotin synthetase family.</text>
</comment>
<evidence type="ECO:0000256" key="7">
    <source>
        <dbReference type="ARBA" id="ARBA00022842"/>
    </source>
</evidence>
<gene>
    <name evidence="9" type="primary">bioD</name>
    <name evidence="10" type="ORF">LX69_01069</name>
</gene>
<dbReference type="PIRSF" id="PIRSF006755">
    <property type="entry name" value="DTB_synth"/>
    <property type="match status" value="1"/>
</dbReference>
<dbReference type="OrthoDB" id="9802097at2"/>
<evidence type="ECO:0000256" key="6">
    <source>
        <dbReference type="ARBA" id="ARBA00022840"/>
    </source>
</evidence>
<comment type="caution">
    <text evidence="10">The sequence shown here is derived from an EMBL/GenBank/DDBJ whole genome shotgun (WGS) entry which is preliminary data.</text>
</comment>
<dbReference type="Gene3D" id="3.40.50.300">
    <property type="entry name" value="P-loop containing nucleotide triphosphate hydrolases"/>
    <property type="match status" value="1"/>
</dbReference>
<evidence type="ECO:0000256" key="5">
    <source>
        <dbReference type="ARBA" id="ARBA00022756"/>
    </source>
</evidence>
<feature type="binding site" evidence="9">
    <location>
        <position position="113"/>
    </location>
    <ligand>
        <name>Mg(2+)</name>
        <dbReference type="ChEBI" id="CHEBI:18420"/>
    </ligand>
</feature>
<feature type="binding site" evidence="9">
    <location>
        <begin position="11"/>
        <end position="16"/>
    </location>
    <ligand>
        <name>ATP</name>
        <dbReference type="ChEBI" id="CHEBI:30616"/>
    </ligand>
</feature>
<keyword evidence="6 9" id="KW-0067">ATP-binding</keyword>
<feature type="binding site" evidence="9">
    <location>
        <begin position="113"/>
        <end position="116"/>
    </location>
    <ligand>
        <name>ATP</name>
        <dbReference type="ChEBI" id="CHEBI:30616"/>
    </ligand>
</feature>
<keyword evidence="3 9" id="KW-0479">Metal-binding</keyword>
<dbReference type="UniPathway" id="UPA00078">
    <property type="reaction ID" value="UER00161"/>
</dbReference>
<comment type="pathway">
    <text evidence="9">Cofactor biosynthesis; biotin biosynthesis; biotin from 7,8-diaminononanoate: step 1/2.</text>
</comment>
<dbReference type="AlphaFoldDB" id="A0A2W7NMZ6"/>
<comment type="catalytic activity">
    <reaction evidence="9">
        <text>(7R,8S)-7,8-diammoniononanoate + CO2 + ATP = (4R,5S)-dethiobiotin + ADP + phosphate + 3 H(+)</text>
        <dbReference type="Rhea" id="RHEA:15805"/>
        <dbReference type="ChEBI" id="CHEBI:15378"/>
        <dbReference type="ChEBI" id="CHEBI:16526"/>
        <dbReference type="ChEBI" id="CHEBI:30616"/>
        <dbReference type="ChEBI" id="CHEBI:43474"/>
        <dbReference type="ChEBI" id="CHEBI:149469"/>
        <dbReference type="ChEBI" id="CHEBI:149473"/>
        <dbReference type="ChEBI" id="CHEBI:456216"/>
        <dbReference type="EC" id="6.3.3.3"/>
    </reaction>
</comment>
<dbReference type="SUPFAM" id="SSF52540">
    <property type="entry name" value="P-loop containing nucleoside triphosphate hydrolases"/>
    <property type="match status" value="1"/>
</dbReference>